<feature type="domain" description="Ice-binding protein C-terminal" evidence="3">
    <location>
        <begin position="189"/>
        <end position="213"/>
    </location>
</feature>
<evidence type="ECO:0000313" key="5">
    <source>
        <dbReference type="Proteomes" id="UP000475582"/>
    </source>
</evidence>
<evidence type="ECO:0000256" key="2">
    <source>
        <dbReference type="SAM" id="SignalP"/>
    </source>
</evidence>
<dbReference type="NCBIfam" id="NF038126">
    <property type="entry name" value="PEP_CTERM_FxDxF"/>
    <property type="match status" value="1"/>
</dbReference>
<reference evidence="4 5" key="1">
    <citation type="submission" date="2019-11" db="EMBL/GenBank/DDBJ databases">
        <title>Type strains purchased from KCTC, JCM and DSMZ.</title>
        <authorList>
            <person name="Lu H."/>
        </authorList>
    </citation>
    <scope>NUCLEOTIDE SEQUENCE [LARGE SCALE GENOMIC DNA]</scope>
    <source>
        <strain evidence="4 5">KCTC 22382</strain>
    </source>
</reference>
<organism evidence="4 5">
    <name type="scientific">Duganella radicis</name>
    <dbReference type="NCBI Taxonomy" id="551988"/>
    <lineage>
        <taxon>Bacteria</taxon>
        <taxon>Pseudomonadati</taxon>
        <taxon>Pseudomonadota</taxon>
        <taxon>Betaproteobacteria</taxon>
        <taxon>Burkholderiales</taxon>
        <taxon>Oxalobacteraceae</taxon>
        <taxon>Telluria group</taxon>
        <taxon>Duganella</taxon>
    </lineage>
</organism>
<feature type="chain" id="PRO_5027102908" evidence="2">
    <location>
        <begin position="21"/>
        <end position="215"/>
    </location>
</feature>
<keyword evidence="2" id="KW-0732">Signal</keyword>
<keyword evidence="1" id="KW-1133">Transmembrane helix</keyword>
<keyword evidence="5" id="KW-1185">Reference proteome</keyword>
<dbReference type="OrthoDB" id="8565855at2"/>
<dbReference type="Pfam" id="PF07589">
    <property type="entry name" value="PEP-CTERM"/>
    <property type="match status" value="1"/>
</dbReference>
<sequence length="215" mass="22409">MKQAISAIALAAATFTCAHAASIDGLVNTGIGAAGTQDTHYALSVVSGNTVLPNDHAYISADNVWPVAKAWTANTDSSKWITPTSNVGAWLDPVVDGVYDYRLSFDLSGYDASTAAFTGRYAADNSVVVLLNGQQIASGHKFDTWLSFGASSGFVSGVNTLDFVVTNGHQTDNNPTGLRAEFLSSTVAAVPEPTTYAMLLAGLGLLAFAAKRRKA</sequence>
<evidence type="ECO:0000259" key="3">
    <source>
        <dbReference type="Pfam" id="PF07589"/>
    </source>
</evidence>
<feature type="signal peptide" evidence="2">
    <location>
        <begin position="1"/>
        <end position="20"/>
    </location>
</feature>
<keyword evidence="1" id="KW-0812">Transmembrane</keyword>
<dbReference type="AlphaFoldDB" id="A0A6L6PC12"/>
<evidence type="ECO:0000313" key="4">
    <source>
        <dbReference type="EMBL" id="MTV36363.1"/>
    </source>
</evidence>
<protein>
    <submittedName>
        <fullName evidence="4">PEP-CTERM sorting domain-containing protein</fullName>
    </submittedName>
</protein>
<comment type="caution">
    <text evidence="4">The sequence shown here is derived from an EMBL/GenBank/DDBJ whole genome shotgun (WGS) entry which is preliminary data.</text>
</comment>
<evidence type="ECO:0000256" key="1">
    <source>
        <dbReference type="SAM" id="Phobius"/>
    </source>
</evidence>
<dbReference type="RefSeq" id="WP_155461700.1">
    <property type="nucleotide sequence ID" value="NZ_WNKY01000001.1"/>
</dbReference>
<dbReference type="EMBL" id="WNKY01000001">
    <property type="protein sequence ID" value="MTV36363.1"/>
    <property type="molecule type" value="Genomic_DNA"/>
</dbReference>
<dbReference type="NCBIfam" id="TIGR02595">
    <property type="entry name" value="PEP_CTERM"/>
    <property type="match status" value="1"/>
</dbReference>
<keyword evidence="1" id="KW-0472">Membrane</keyword>
<dbReference type="InterPro" id="IPR013424">
    <property type="entry name" value="Ice-binding_C"/>
</dbReference>
<proteinExistence type="predicted"/>
<gene>
    <name evidence="4" type="ORF">GM676_02045</name>
</gene>
<dbReference type="Gene3D" id="2.60.120.260">
    <property type="entry name" value="Galactose-binding domain-like"/>
    <property type="match status" value="1"/>
</dbReference>
<name>A0A6L6PC12_9BURK</name>
<feature type="transmembrane region" description="Helical" evidence="1">
    <location>
        <begin position="193"/>
        <end position="210"/>
    </location>
</feature>
<accession>A0A6L6PC12</accession>
<dbReference type="Proteomes" id="UP000475582">
    <property type="component" value="Unassembled WGS sequence"/>
</dbReference>